<gene>
    <name evidence="2" type="ORF">QJS10_CPB22g00844</name>
</gene>
<name>A0AAV9C0R0_ACOCL</name>
<dbReference type="AlphaFoldDB" id="A0AAV9C0R0"/>
<feature type="compositionally biased region" description="Low complexity" evidence="1">
    <location>
        <begin position="1"/>
        <end position="20"/>
    </location>
</feature>
<comment type="caution">
    <text evidence="2">The sequence shown here is derived from an EMBL/GenBank/DDBJ whole genome shotgun (WGS) entry which is preliminary data.</text>
</comment>
<dbReference type="Proteomes" id="UP001180020">
    <property type="component" value="Unassembled WGS sequence"/>
</dbReference>
<organism evidence="2 3">
    <name type="scientific">Acorus calamus</name>
    <name type="common">Sweet flag</name>
    <dbReference type="NCBI Taxonomy" id="4465"/>
    <lineage>
        <taxon>Eukaryota</taxon>
        <taxon>Viridiplantae</taxon>
        <taxon>Streptophyta</taxon>
        <taxon>Embryophyta</taxon>
        <taxon>Tracheophyta</taxon>
        <taxon>Spermatophyta</taxon>
        <taxon>Magnoliopsida</taxon>
        <taxon>Liliopsida</taxon>
        <taxon>Acoraceae</taxon>
        <taxon>Acorus</taxon>
    </lineage>
</organism>
<protein>
    <submittedName>
        <fullName evidence="2">Uncharacterized protein</fullName>
    </submittedName>
</protein>
<dbReference type="EMBL" id="JAUJYO010000022">
    <property type="protein sequence ID" value="KAK1281853.1"/>
    <property type="molecule type" value="Genomic_DNA"/>
</dbReference>
<evidence type="ECO:0000313" key="2">
    <source>
        <dbReference type="EMBL" id="KAK1281853.1"/>
    </source>
</evidence>
<reference evidence="2" key="1">
    <citation type="journal article" date="2023" name="Nat. Commun.">
        <title>Diploid and tetraploid genomes of Acorus and the evolution of monocots.</title>
        <authorList>
            <person name="Ma L."/>
            <person name="Liu K.W."/>
            <person name="Li Z."/>
            <person name="Hsiao Y.Y."/>
            <person name="Qi Y."/>
            <person name="Fu T."/>
            <person name="Tang G.D."/>
            <person name="Zhang D."/>
            <person name="Sun W.H."/>
            <person name="Liu D.K."/>
            <person name="Li Y."/>
            <person name="Chen G.Z."/>
            <person name="Liu X.D."/>
            <person name="Liao X.Y."/>
            <person name="Jiang Y.T."/>
            <person name="Yu X."/>
            <person name="Hao Y."/>
            <person name="Huang J."/>
            <person name="Zhao X.W."/>
            <person name="Ke S."/>
            <person name="Chen Y.Y."/>
            <person name="Wu W.L."/>
            <person name="Hsu J.L."/>
            <person name="Lin Y.F."/>
            <person name="Huang M.D."/>
            <person name="Li C.Y."/>
            <person name="Huang L."/>
            <person name="Wang Z.W."/>
            <person name="Zhao X."/>
            <person name="Zhong W.Y."/>
            <person name="Peng D.H."/>
            <person name="Ahmad S."/>
            <person name="Lan S."/>
            <person name="Zhang J.S."/>
            <person name="Tsai W.C."/>
            <person name="Van de Peer Y."/>
            <person name="Liu Z.J."/>
        </authorList>
    </citation>
    <scope>NUCLEOTIDE SEQUENCE</scope>
    <source>
        <strain evidence="2">CP</strain>
    </source>
</reference>
<reference evidence="2" key="2">
    <citation type="submission" date="2023-06" db="EMBL/GenBank/DDBJ databases">
        <authorList>
            <person name="Ma L."/>
            <person name="Liu K.-W."/>
            <person name="Li Z."/>
            <person name="Hsiao Y.-Y."/>
            <person name="Qi Y."/>
            <person name="Fu T."/>
            <person name="Tang G."/>
            <person name="Zhang D."/>
            <person name="Sun W.-H."/>
            <person name="Liu D.-K."/>
            <person name="Li Y."/>
            <person name="Chen G.-Z."/>
            <person name="Liu X.-D."/>
            <person name="Liao X.-Y."/>
            <person name="Jiang Y.-T."/>
            <person name="Yu X."/>
            <person name="Hao Y."/>
            <person name="Huang J."/>
            <person name="Zhao X.-W."/>
            <person name="Ke S."/>
            <person name="Chen Y.-Y."/>
            <person name="Wu W.-L."/>
            <person name="Hsu J.-L."/>
            <person name="Lin Y.-F."/>
            <person name="Huang M.-D."/>
            <person name="Li C.-Y."/>
            <person name="Huang L."/>
            <person name="Wang Z.-W."/>
            <person name="Zhao X."/>
            <person name="Zhong W.-Y."/>
            <person name="Peng D.-H."/>
            <person name="Ahmad S."/>
            <person name="Lan S."/>
            <person name="Zhang J.-S."/>
            <person name="Tsai W.-C."/>
            <person name="Van De Peer Y."/>
            <person name="Liu Z.-J."/>
        </authorList>
    </citation>
    <scope>NUCLEOTIDE SEQUENCE</scope>
    <source>
        <strain evidence="2">CP</strain>
        <tissue evidence="2">Leaves</tissue>
    </source>
</reference>
<accession>A0AAV9C0R0</accession>
<feature type="region of interest" description="Disordered" evidence="1">
    <location>
        <begin position="1"/>
        <end position="47"/>
    </location>
</feature>
<proteinExistence type="predicted"/>
<keyword evidence="3" id="KW-1185">Reference proteome</keyword>
<sequence>MDHLLRPLSSRSETTLSLRPPLRAASSNGDHPPPCKTHLGISSNPSHSIDLPEALLPILRTSGYEAASTSSTTCSFDLLSSIASSPPLQSVSKPLLNSKPMLASPETASDADYAAILGVVGHEVLFCC</sequence>
<evidence type="ECO:0000256" key="1">
    <source>
        <dbReference type="SAM" id="MobiDB-lite"/>
    </source>
</evidence>
<evidence type="ECO:0000313" key="3">
    <source>
        <dbReference type="Proteomes" id="UP001180020"/>
    </source>
</evidence>